<dbReference type="Proteomes" id="UP000266272">
    <property type="component" value="Unassembled WGS sequence"/>
</dbReference>
<accession>A0A395P0D6</accession>
<dbReference type="OrthoDB" id="4158189at2759"/>
<dbReference type="AlphaFoldDB" id="A0A395P0D6"/>
<comment type="caution">
    <text evidence="1">The sequence shown here is derived from an EMBL/GenBank/DDBJ whole genome shotgun (WGS) entry which is preliminary data.</text>
</comment>
<reference evidence="1 2" key="1">
    <citation type="journal article" date="2018" name="PLoS Pathog.">
        <title>Evolution of structural diversity of trichothecenes, a family of toxins produced by plant pathogenic and entomopathogenic fungi.</title>
        <authorList>
            <person name="Proctor R.H."/>
            <person name="McCormick S.P."/>
            <person name="Kim H.S."/>
            <person name="Cardoza R.E."/>
            <person name="Stanley A.M."/>
            <person name="Lindo L."/>
            <person name="Kelly A."/>
            <person name="Brown D.W."/>
            <person name="Lee T."/>
            <person name="Vaughan M.M."/>
            <person name="Alexander N.J."/>
            <person name="Busman M."/>
            <person name="Gutierrez S."/>
        </authorList>
    </citation>
    <scope>NUCLEOTIDE SEQUENCE [LARGE SCALE GENOMIC DNA]</scope>
    <source>
        <strain evidence="1 2">IBT 40837</strain>
    </source>
</reference>
<sequence length="154" mass="16337">MCGPEITNRPRGGALAALSSPDSAGRLRAICGDLAFHTPGRPESNAATHARLTPDAGYDSRTLSDLHVLIHSSGDLTRRAEDCGTFQQFQLPSAADSFSRAFIELPLDKPLSLEVGNEGIIGRRVSLYSRSAPSQVVAEGIVGFNFVSMAQPSL</sequence>
<evidence type="ECO:0000313" key="1">
    <source>
        <dbReference type="EMBL" id="RFU81815.1"/>
    </source>
</evidence>
<keyword evidence="2" id="KW-1185">Reference proteome</keyword>
<proteinExistence type="predicted"/>
<dbReference type="EMBL" id="PXOA01000026">
    <property type="protein sequence ID" value="RFU81815.1"/>
    <property type="molecule type" value="Genomic_DNA"/>
</dbReference>
<gene>
    <name evidence="1" type="ORF">TARUN_406</name>
</gene>
<name>A0A395P0D6_TRIAR</name>
<organism evidence="1 2">
    <name type="scientific">Trichoderma arundinaceum</name>
    <dbReference type="NCBI Taxonomy" id="490622"/>
    <lineage>
        <taxon>Eukaryota</taxon>
        <taxon>Fungi</taxon>
        <taxon>Dikarya</taxon>
        <taxon>Ascomycota</taxon>
        <taxon>Pezizomycotina</taxon>
        <taxon>Sordariomycetes</taxon>
        <taxon>Hypocreomycetidae</taxon>
        <taxon>Hypocreales</taxon>
        <taxon>Hypocreaceae</taxon>
        <taxon>Trichoderma</taxon>
    </lineage>
</organism>
<protein>
    <submittedName>
        <fullName evidence="1">Uncharacterized protein</fullName>
    </submittedName>
</protein>
<evidence type="ECO:0000313" key="2">
    <source>
        <dbReference type="Proteomes" id="UP000266272"/>
    </source>
</evidence>